<feature type="region of interest" description="Disordered" evidence="2">
    <location>
        <begin position="31"/>
        <end position="55"/>
    </location>
</feature>
<protein>
    <submittedName>
        <fullName evidence="3">Gliding motility protein</fullName>
    </submittedName>
</protein>
<dbReference type="Proteomes" id="UP000249061">
    <property type="component" value="Unassembled WGS sequence"/>
</dbReference>
<dbReference type="PROSITE" id="PS50293">
    <property type="entry name" value="TPR_REGION"/>
    <property type="match status" value="2"/>
</dbReference>
<feature type="compositionally biased region" description="Basic and acidic residues" evidence="2">
    <location>
        <begin position="405"/>
        <end position="437"/>
    </location>
</feature>
<dbReference type="GO" id="GO:0006493">
    <property type="term" value="P:protein O-linked glycosylation"/>
    <property type="evidence" value="ECO:0007669"/>
    <property type="project" value="InterPro"/>
</dbReference>
<dbReference type="GO" id="GO:0097363">
    <property type="term" value="F:protein O-acetylglucosaminyltransferase activity"/>
    <property type="evidence" value="ECO:0007669"/>
    <property type="project" value="TreeGrafter"/>
</dbReference>
<feature type="repeat" description="TPR" evidence="1">
    <location>
        <begin position="101"/>
        <end position="134"/>
    </location>
</feature>
<dbReference type="Pfam" id="PF14559">
    <property type="entry name" value="TPR_19"/>
    <property type="match status" value="1"/>
</dbReference>
<dbReference type="Pfam" id="PF13181">
    <property type="entry name" value="TPR_8"/>
    <property type="match status" value="1"/>
</dbReference>
<evidence type="ECO:0000256" key="1">
    <source>
        <dbReference type="PROSITE-ProRule" id="PRU00339"/>
    </source>
</evidence>
<dbReference type="Gene3D" id="1.25.40.10">
    <property type="entry name" value="Tetratricopeptide repeat domain"/>
    <property type="match status" value="1"/>
</dbReference>
<dbReference type="SUPFAM" id="SSF48452">
    <property type="entry name" value="TPR-like"/>
    <property type="match status" value="1"/>
</dbReference>
<keyword evidence="1" id="KW-0802">TPR repeat</keyword>
<evidence type="ECO:0000313" key="3">
    <source>
        <dbReference type="EMBL" id="PZR10804.1"/>
    </source>
</evidence>
<proteinExistence type="predicted"/>
<dbReference type="PROSITE" id="PS50005">
    <property type="entry name" value="TPR"/>
    <property type="match status" value="3"/>
</dbReference>
<reference evidence="3 4" key="1">
    <citation type="submission" date="2017-08" db="EMBL/GenBank/DDBJ databases">
        <title>Infants hospitalized years apart are colonized by the same room-sourced microbial strains.</title>
        <authorList>
            <person name="Brooks B."/>
            <person name="Olm M.R."/>
            <person name="Firek B.A."/>
            <person name="Baker R."/>
            <person name="Thomas B.C."/>
            <person name="Morowitz M.J."/>
            <person name="Banfield J.F."/>
        </authorList>
    </citation>
    <scope>NUCLEOTIDE SEQUENCE [LARGE SCALE GENOMIC DNA]</scope>
    <source>
        <strain evidence="3">S2_003_000_R2_14</strain>
    </source>
</reference>
<evidence type="ECO:0000256" key="2">
    <source>
        <dbReference type="SAM" id="MobiDB-lite"/>
    </source>
</evidence>
<feature type="repeat" description="TPR" evidence="1">
    <location>
        <begin position="237"/>
        <end position="270"/>
    </location>
</feature>
<dbReference type="PROSITE" id="PS51257">
    <property type="entry name" value="PROKAR_LIPOPROTEIN"/>
    <property type="match status" value="1"/>
</dbReference>
<feature type="repeat" description="TPR" evidence="1">
    <location>
        <begin position="305"/>
        <end position="338"/>
    </location>
</feature>
<dbReference type="InterPro" id="IPR011990">
    <property type="entry name" value="TPR-like_helical_dom_sf"/>
</dbReference>
<feature type="compositionally biased region" description="Basic and acidic residues" evidence="2">
    <location>
        <begin position="453"/>
        <end position="464"/>
    </location>
</feature>
<dbReference type="PANTHER" id="PTHR44366">
    <property type="entry name" value="UDP-N-ACETYLGLUCOSAMINE--PEPTIDE N-ACETYLGLUCOSAMINYLTRANSFERASE 110 KDA SUBUNIT"/>
    <property type="match status" value="1"/>
</dbReference>
<comment type="caution">
    <text evidence="3">The sequence shown here is derived from an EMBL/GenBank/DDBJ whole genome shotgun (WGS) entry which is preliminary data.</text>
</comment>
<sequence length="486" mass="53365">MIIRSEDNTMRRVLMSAAVAVGLLTTGCTTTQSNTVKDDSKTASNTAGTGGADQPQISNKAKLLFDDALKSWDTQKKAKNVDYPSIEKKFKAAADADPNLAEAVYNLGVLAERQGKTKEAVAFYKDALSRKPTLKQAAENLGVIAQNNGDEATAQKVYTDLLTSYPDDASSRARLAELARRRGDGDRAIELSREALFRDPKTLQAFKTMMLVYTERKQYALARLIALRASKIDDSDPEIFYTLGTINLAEKDPSKARAQFKRAVEVRPDYLPAQYQLARMAFDQEDYQGAEEHLRRILQANGKNTDALVNLGVAYKGMGQLDKAMATYDEAAKLNPEMPELLLNKGIIIGLKGDPEKAITLYKSYIARKGDVGLSVDHPVHKLIEEQEEVIKQREEEKRIAAEAARMEEEMKKQEAAAAEEEKKKKEEEFQKTKAEAKGQGAPAPSPAPAPAAKDEPKKEEPKKAPAPAPAPAKKTPSGDEPEDGL</sequence>
<evidence type="ECO:0000313" key="4">
    <source>
        <dbReference type="Proteomes" id="UP000249061"/>
    </source>
</evidence>
<gene>
    <name evidence="3" type="ORF">DI536_19205</name>
</gene>
<organism evidence="3 4">
    <name type="scientific">Archangium gephyra</name>
    <dbReference type="NCBI Taxonomy" id="48"/>
    <lineage>
        <taxon>Bacteria</taxon>
        <taxon>Pseudomonadati</taxon>
        <taxon>Myxococcota</taxon>
        <taxon>Myxococcia</taxon>
        <taxon>Myxococcales</taxon>
        <taxon>Cystobacterineae</taxon>
        <taxon>Archangiaceae</taxon>
        <taxon>Archangium</taxon>
    </lineage>
</organism>
<accession>A0A2W5V4Y5</accession>
<dbReference type="SMART" id="SM00028">
    <property type="entry name" value="TPR"/>
    <property type="match status" value="7"/>
</dbReference>
<dbReference type="AlphaFoldDB" id="A0A2W5V4Y5"/>
<name>A0A2W5V4Y5_9BACT</name>
<dbReference type="EMBL" id="QFQP01000016">
    <property type="protein sequence ID" value="PZR10804.1"/>
    <property type="molecule type" value="Genomic_DNA"/>
</dbReference>
<dbReference type="Pfam" id="PF13432">
    <property type="entry name" value="TPR_16"/>
    <property type="match status" value="2"/>
</dbReference>
<dbReference type="NCBIfam" id="NF033758">
    <property type="entry name" value="gliding_GltE"/>
    <property type="match status" value="1"/>
</dbReference>
<dbReference type="InterPro" id="IPR037919">
    <property type="entry name" value="OGT"/>
</dbReference>
<dbReference type="InterPro" id="IPR019734">
    <property type="entry name" value="TPR_rpt"/>
</dbReference>
<feature type="region of interest" description="Disordered" evidence="2">
    <location>
        <begin position="405"/>
        <end position="486"/>
    </location>
</feature>
<dbReference type="PANTHER" id="PTHR44366:SF1">
    <property type="entry name" value="UDP-N-ACETYLGLUCOSAMINE--PEPTIDE N-ACETYLGLUCOSAMINYLTRANSFERASE 110 KDA SUBUNIT"/>
    <property type="match status" value="1"/>
</dbReference>